<dbReference type="AlphaFoldDB" id="A0AAV4Y6P3"/>
<accession>A0AAV4Y6P3</accession>
<protein>
    <submittedName>
        <fullName evidence="1">Uncharacterized protein</fullName>
    </submittedName>
</protein>
<gene>
    <name evidence="1" type="ORF">CEXT_732241</name>
</gene>
<keyword evidence="2" id="KW-1185">Reference proteome</keyword>
<proteinExistence type="predicted"/>
<dbReference type="Proteomes" id="UP001054945">
    <property type="component" value="Unassembled WGS sequence"/>
</dbReference>
<name>A0AAV4Y6P3_CAEEX</name>
<reference evidence="1 2" key="1">
    <citation type="submission" date="2021-06" db="EMBL/GenBank/DDBJ databases">
        <title>Caerostris extrusa draft genome.</title>
        <authorList>
            <person name="Kono N."/>
            <person name="Arakawa K."/>
        </authorList>
    </citation>
    <scope>NUCLEOTIDE SEQUENCE [LARGE SCALE GENOMIC DNA]</scope>
</reference>
<comment type="caution">
    <text evidence="1">The sequence shown here is derived from an EMBL/GenBank/DDBJ whole genome shotgun (WGS) entry which is preliminary data.</text>
</comment>
<sequence>MVDVLDFQDERAEFRTGKRTLIEIDSDYVRLDTQACKQENLTKWRRFLRIINSYVVSTYDAHVYRLILEQMVTDKCFYASFSHQKRLAHQCLKRIAGGLEEKLTNNRKNLFLHLFQLVN</sequence>
<evidence type="ECO:0000313" key="1">
    <source>
        <dbReference type="EMBL" id="GIZ01885.1"/>
    </source>
</evidence>
<dbReference type="EMBL" id="BPLR01001364">
    <property type="protein sequence ID" value="GIZ01885.1"/>
    <property type="molecule type" value="Genomic_DNA"/>
</dbReference>
<evidence type="ECO:0000313" key="2">
    <source>
        <dbReference type="Proteomes" id="UP001054945"/>
    </source>
</evidence>
<organism evidence="1 2">
    <name type="scientific">Caerostris extrusa</name>
    <name type="common">Bark spider</name>
    <name type="synonym">Caerostris bankana</name>
    <dbReference type="NCBI Taxonomy" id="172846"/>
    <lineage>
        <taxon>Eukaryota</taxon>
        <taxon>Metazoa</taxon>
        <taxon>Ecdysozoa</taxon>
        <taxon>Arthropoda</taxon>
        <taxon>Chelicerata</taxon>
        <taxon>Arachnida</taxon>
        <taxon>Araneae</taxon>
        <taxon>Araneomorphae</taxon>
        <taxon>Entelegynae</taxon>
        <taxon>Araneoidea</taxon>
        <taxon>Araneidae</taxon>
        <taxon>Caerostris</taxon>
    </lineage>
</organism>